<proteinExistence type="inferred from homology"/>
<evidence type="ECO:0000256" key="4">
    <source>
        <dbReference type="ARBA" id="ARBA00023315"/>
    </source>
</evidence>
<name>A0A411YH71_9ACTN</name>
<dbReference type="AlphaFoldDB" id="A0A411YH71"/>
<dbReference type="Gene3D" id="3.40.630.30">
    <property type="match status" value="1"/>
</dbReference>
<dbReference type="SUPFAM" id="SSF55729">
    <property type="entry name" value="Acyl-CoA N-acyltransferases (Nat)"/>
    <property type="match status" value="1"/>
</dbReference>
<keyword evidence="8" id="KW-1185">Reference proteome</keyword>
<keyword evidence="2" id="KW-0963">Cytoplasm</keyword>
<evidence type="ECO:0000313" key="7">
    <source>
        <dbReference type="EMBL" id="QBI20583.1"/>
    </source>
</evidence>
<dbReference type="KEGG" id="erz:ER308_14120"/>
<dbReference type="GO" id="GO:0008080">
    <property type="term" value="F:N-acetyltransferase activity"/>
    <property type="evidence" value="ECO:0007669"/>
    <property type="project" value="InterPro"/>
</dbReference>
<dbReference type="InterPro" id="IPR050680">
    <property type="entry name" value="YpeA/RimI_acetyltransf"/>
</dbReference>
<sequence length="283" mass="30328">MREGGRLTGWPTRRPAARTALHGVRIEPMRRRHLRRVLAIETRLYPRPWTPEVFVGELARDGRSYLVARVPGRLGRRRVVGYGGVLFQAGEAHVTTVAVDPVEHRRKVATRLVIALLEEARERGSHAATLEVRAANHGAQRLYSAFGFVPKGVRPRYYRETDEDAVVMWIDDLRDPAVGRRLEAQRARLEAPGGASGAPDHDVPWVTGRVGLHAGTSGGDAAGGDTAGGDAAGHEAGGGEAGGGDSEGGSTNAATGILSERDRARAPGRQAPGTRGTEERGRD</sequence>
<dbReference type="CDD" id="cd04301">
    <property type="entry name" value="NAT_SF"/>
    <property type="match status" value="1"/>
</dbReference>
<evidence type="ECO:0000313" key="8">
    <source>
        <dbReference type="Proteomes" id="UP000291469"/>
    </source>
</evidence>
<evidence type="ECO:0000259" key="6">
    <source>
        <dbReference type="PROSITE" id="PS51186"/>
    </source>
</evidence>
<dbReference type="Pfam" id="PF00583">
    <property type="entry name" value="Acetyltransf_1"/>
    <property type="match status" value="1"/>
</dbReference>
<dbReference type="PANTHER" id="PTHR43420">
    <property type="entry name" value="ACETYLTRANSFERASE"/>
    <property type="match status" value="1"/>
</dbReference>
<evidence type="ECO:0000256" key="2">
    <source>
        <dbReference type="ARBA" id="ARBA00022490"/>
    </source>
</evidence>
<keyword evidence="3 7" id="KW-0808">Transferase</keyword>
<evidence type="ECO:0000256" key="5">
    <source>
        <dbReference type="SAM" id="MobiDB-lite"/>
    </source>
</evidence>
<accession>A0A411YH71</accession>
<gene>
    <name evidence="7" type="primary">rimI</name>
    <name evidence="7" type="ORF">ER308_14120</name>
</gene>
<dbReference type="PANTHER" id="PTHR43420:SF44">
    <property type="entry name" value="ACETYLTRANSFERASE YPEA"/>
    <property type="match status" value="1"/>
</dbReference>
<dbReference type="InterPro" id="IPR006464">
    <property type="entry name" value="AcTrfase_RimI/Ard1"/>
</dbReference>
<comment type="similarity">
    <text evidence="1">Belongs to the acetyltransferase family. RimI subfamily.</text>
</comment>
<dbReference type="NCBIfam" id="TIGR01575">
    <property type="entry name" value="rimI"/>
    <property type="match status" value="1"/>
</dbReference>
<dbReference type="Proteomes" id="UP000291469">
    <property type="component" value="Chromosome"/>
</dbReference>
<keyword evidence="4" id="KW-0012">Acyltransferase</keyword>
<organism evidence="7 8">
    <name type="scientific">Egibacter rhizosphaerae</name>
    <dbReference type="NCBI Taxonomy" id="1670831"/>
    <lineage>
        <taxon>Bacteria</taxon>
        <taxon>Bacillati</taxon>
        <taxon>Actinomycetota</taxon>
        <taxon>Nitriliruptoria</taxon>
        <taxon>Egibacterales</taxon>
        <taxon>Egibacteraceae</taxon>
        <taxon>Egibacter</taxon>
    </lineage>
</organism>
<reference evidence="7 8" key="1">
    <citation type="submission" date="2019-01" db="EMBL/GenBank/DDBJ databases">
        <title>Egibacter rhizosphaerae EGI 80759T.</title>
        <authorList>
            <person name="Chen D.-D."/>
            <person name="Tian Y."/>
            <person name="Jiao J.-Y."/>
            <person name="Zhang X.-T."/>
            <person name="Zhang Y.-G."/>
            <person name="Zhang Y."/>
            <person name="Xiao M."/>
            <person name="Shu W.-S."/>
            <person name="Li W.-J."/>
        </authorList>
    </citation>
    <scope>NUCLEOTIDE SEQUENCE [LARGE SCALE GENOMIC DNA]</scope>
    <source>
        <strain evidence="7 8">EGI 80759</strain>
    </source>
</reference>
<dbReference type="EMBL" id="CP036402">
    <property type="protein sequence ID" value="QBI20583.1"/>
    <property type="molecule type" value="Genomic_DNA"/>
</dbReference>
<dbReference type="InterPro" id="IPR000182">
    <property type="entry name" value="GNAT_dom"/>
</dbReference>
<dbReference type="RefSeq" id="WP_131155578.1">
    <property type="nucleotide sequence ID" value="NZ_CP036402.1"/>
</dbReference>
<dbReference type="InterPro" id="IPR016181">
    <property type="entry name" value="Acyl_CoA_acyltransferase"/>
</dbReference>
<dbReference type="PROSITE" id="PS51186">
    <property type="entry name" value="GNAT"/>
    <property type="match status" value="1"/>
</dbReference>
<dbReference type="OrthoDB" id="529907at2"/>
<feature type="compositionally biased region" description="Gly residues" evidence="5">
    <location>
        <begin position="216"/>
        <end position="247"/>
    </location>
</feature>
<evidence type="ECO:0000256" key="3">
    <source>
        <dbReference type="ARBA" id="ARBA00022679"/>
    </source>
</evidence>
<feature type="region of interest" description="Disordered" evidence="5">
    <location>
        <begin position="188"/>
        <end position="283"/>
    </location>
</feature>
<evidence type="ECO:0000256" key="1">
    <source>
        <dbReference type="ARBA" id="ARBA00005395"/>
    </source>
</evidence>
<protein>
    <submittedName>
        <fullName evidence="7">Ribosomal-protein-alanine N-acetyltransferase</fullName>
    </submittedName>
</protein>
<feature type="domain" description="N-acetyltransferase" evidence="6">
    <location>
        <begin position="24"/>
        <end position="173"/>
    </location>
</feature>